<dbReference type="AlphaFoldDB" id="A0A0A0LCV2"/>
<dbReference type="Proteomes" id="UP000029981">
    <property type="component" value="Chromosome 3"/>
</dbReference>
<evidence type="ECO:0000313" key="2">
    <source>
        <dbReference type="Proteomes" id="UP000029981"/>
    </source>
</evidence>
<protein>
    <submittedName>
        <fullName evidence="1">Uncharacterized protein</fullName>
    </submittedName>
</protein>
<evidence type="ECO:0000313" key="1">
    <source>
        <dbReference type="EMBL" id="KGN58779.1"/>
    </source>
</evidence>
<reference evidence="1 2" key="1">
    <citation type="journal article" date="2009" name="Nat. Genet.">
        <title>The genome of the cucumber, Cucumis sativus L.</title>
        <authorList>
            <person name="Huang S."/>
            <person name="Li R."/>
            <person name="Zhang Z."/>
            <person name="Li L."/>
            <person name="Gu X."/>
            <person name="Fan W."/>
            <person name="Lucas W.J."/>
            <person name="Wang X."/>
            <person name="Xie B."/>
            <person name="Ni P."/>
            <person name="Ren Y."/>
            <person name="Zhu H."/>
            <person name="Li J."/>
            <person name="Lin K."/>
            <person name="Jin W."/>
            <person name="Fei Z."/>
            <person name="Li G."/>
            <person name="Staub J."/>
            <person name="Kilian A."/>
            <person name="van der Vossen E.A."/>
            <person name="Wu Y."/>
            <person name="Guo J."/>
            <person name="He J."/>
            <person name="Jia Z."/>
            <person name="Ren Y."/>
            <person name="Tian G."/>
            <person name="Lu Y."/>
            <person name="Ruan J."/>
            <person name="Qian W."/>
            <person name="Wang M."/>
            <person name="Huang Q."/>
            <person name="Li B."/>
            <person name="Xuan Z."/>
            <person name="Cao J."/>
            <person name="Asan"/>
            <person name="Wu Z."/>
            <person name="Zhang J."/>
            <person name="Cai Q."/>
            <person name="Bai Y."/>
            <person name="Zhao B."/>
            <person name="Han Y."/>
            <person name="Li Y."/>
            <person name="Li X."/>
            <person name="Wang S."/>
            <person name="Shi Q."/>
            <person name="Liu S."/>
            <person name="Cho W.K."/>
            <person name="Kim J.Y."/>
            <person name="Xu Y."/>
            <person name="Heller-Uszynska K."/>
            <person name="Miao H."/>
            <person name="Cheng Z."/>
            <person name="Zhang S."/>
            <person name="Wu J."/>
            <person name="Yang Y."/>
            <person name="Kang H."/>
            <person name="Li M."/>
            <person name="Liang H."/>
            <person name="Ren X."/>
            <person name="Shi Z."/>
            <person name="Wen M."/>
            <person name="Jian M."/>
            <person name="Yang H."/>
            <person name="Zhang G."/>
            <person name="Yang Z."/>
            <person name="Chen R."/>
            <person name="Liu S."/>
            <person name="Li J."/>
            <person name="Ma L."/>
            <person name="Liu H."/>
            <person name="Zhou Y."/>
            <person name="Zhao J."/>
            <person name="Fang X."/>
            <person name="Li G."/>
            <person name="Fang L."/>
            <person name="Li Y."/>
            <person name="Liu D."/>
            <person name="Zheng H."/>
            <person name="Zhang Y."/>
            <person name="Qin N."/>
            <person name="Li Z."/>
            <person name="Yang G."/>
            <person name="Yang S."/>
            <person name="Bolund L."/>
            <person name="Kristiansen K."/>
            <person name="Zheng H."/>
            <person name="Li S."/>
            <person name="Zhang X."/>
            <person name="Yang H."/>
            <person name="Wang J."/>
            <person name="Sun R."/>
            <person name="Zhang B."/>
            <person name="Jiang S."/>
            <person name="Wang J."/>
            <person name="Du Y."/>
            <person name="Li S."/>
        </authorList>
    </citation>
    <scope>NUCLEOTIDE SEQUENCE [LARGE SCALE GENOMIC DNA]</scope>
    <source>
        <strain evidence="2">cv. 9930</strain>
    </source>
</reference>
<organism evidence="1 2">
    <name type="scientific">Cucumis sativus</name>
    <name type="common">Cucumber</name>
    <dbReference type="NCBI Taxonomy" id="3659"/>
    <lineage>
        <taxon>Eukaryota</taxon>
        <taxon>Viridiplantae</taxon>
        <taxon>Streptophyta</taxon>
        <taxon>Embryophyta</taxon>
        <taxon>Tracheophyta</taxon>
        <taxon>Spermatophyta</taxon>
        <taxon>Magnoliopsida</taxon>
        <taxon>eudicotyledons</taxon>
        <taxon>Gunneridae</taxon>
        <taxon>Pentapetalae</taxon>
        <taxon>rosids</taxon>
        <taxon>fabids</taxon>
        <taxon>Cucurbitales</taxon>
        <taxon>Cucurbitaceae</taxon>
        <taxon>Benincaseae</taxon>
        <taxon>Cucumis</taxon>
    </lineage>
</organism>
<reference evidence="1 2" key="3">
    <citation type="journal article" date="2010" name="BMC Genomics">
        <title>Transcriptome sequencing and comparative analysis of cucumber flowers with different sex types.</title>
        <authorList>
            <person name="Guo S."/>
            <person name="Zheng Y."/>
            <person name="Joung J.G."/>
            <person name="Liu S."/>
            <person name="Zhang Z."/>
            <person name="Crasta O.R."/>
            <person name="Sobral B.W."/>
            <person name="Xu Y."/>
            <person name="Huang S."/>
            <person name="Fei Z."/>
        </authorList>
    </citation>
    <scope>NUCLEOTIDE SEQUENCE [LARGE SCALE GENOMIC DNA]</scope>
    <source>
        <strain evidence="2">cv. 9930</strain>
    </source>
</reference>
<dbReference type="EMBL" id="CM002924">
    <property type="protein sequence ID" value="KGN58779.1"/>
    <property type="molecule type" value="Genomic_DNA"/>
</dbReference>
<name>A0A0A0LCV2_CUCSA</name>
<reference evidence="1 2" key="2">
    <citation type="journal article" date="2009" name="PLoS ONE">
        <title>An integrated genetic and cytogenetic map of the cucumber genome.</title>
        <authorList>
            <person name="Ren Y."/>
            <person name="Zhang Z."/>
            <person name="Liu J."/>
            <person name="Staub J.E."/>
            <person name="Han Y."/>
            <person name="Cheng Z."/>
            <person name="Li X."/>
            <person name="Lu J."/>
            <person name="Miao H."/>
            <person name="Kang H."/>
            <person name="Xie B."/>
            <person name="Gu X."/>
            <person name="Wang X."/>
            <person name="Du Y."/>
            <person name="Jin W."/>
            <person name="Huang S."/>
        </authorList>
    </citation>
    <scope>NUCLEOTIDE SEQUENCE [LARGE SCALE GENOMIC DNA]</scope>
    <source>
        <strain evidence="2">cv. 9930</strain>
    </source>
</reference>
<sequence length="136" mass="15304">MGVGLITRVNSFRSVESCIGYGWVGVGSSRICICKNKYFGRCGYDFGDGPRPETAGSFGTLIDGNSVVSFFFHSFLRSVVFIFLQTQYGGCGSRRWLRVSFTWLCSVETWGRWEFADNIPTKIERNNAIISIEQLN</sequence>
<keyword evidence="2" id="KW-1185">Reference proteome</keyword>
<accession>A0A0A0LCV2</accession>
<dbReference type="Gramene" id="KGN58779">
    <property type="protein sequence ID" value="KGN58779"/>
    <property type="gene ID" value="Csa_3G731890"/>
</dbReference>
<gene>
    <name evidence="1" type="ORF">Csa_3G731890</name>
</gene>
<proteinExistence type="predicted"/>
<reference evidence="1 2" key="4">
    <citation type="journal article" date="2011" name="BMC Genomics">
        <title>RNA-Seq improves annotation of protein-coding genes in the cucumber genome.</title>
        <authorList>
            <person name="Li Z."/>
            <person name="Zhang Z."/>
            <person name="Yan P."/>
            <person name="Huang S."/>
            <person name="Fei Z."/>
            <person name="Lin K."/>
        </authorList>
    </citation>
    <scope>NUCLEOTIDE SEQUENCE [LARGE SCALE GENOMIC DNA]</scope>
    <source>
        <strain evidence="2">cv. 9930</strain>
    </source>
</reference>